<gene>
    <name evidence="5" type="ORF">J3D65DRAFT_628423</name>
</gene>
<dbReference type="EC" id="4.2.3.-" evidence="4"/>
<proteinExistence type="inferred from homology"/>
<evidence type="ECO:0000256" key="4">
    <source>
        <dbReference type="RuleBase" id="RU366034"/>
    </source>
</evidence>
<dbReference type="PANTHER" id="PTHR35201:SF4">
    <property type="entry name" value="BETA-PINACENE SYNTHASE-RELATED"/>
    <property type="match status" value="1"/>
</dbReference>
<evidence type="ECO:0000256" key="1">
    <source>
        <dbReference type="ARBA" id="ARBA00001946"/>
    </source>
</evidence>
<keyword evidence="4" id="KW-0479">Metal-binding</keyword>
<keyword evidence="6" id="KW-1185">Reference proteome</keyword>
<evidence type="ECO:0000313" key="5">
    <source>
        <dbReference type="EMBL" id="KAK7536386.1"/>
    </source>
</evidence>
<dbReference type="EMBL" id="JBBPEH010000007">
    <property type="protein sequence ID" value="KAK7536386.1"/>
    <property type="molecule type" value="Genomic_DNA"/>
</dbReference>
<comment type="cofactor">
    <cofactor evidence="1 4">
        <name>Mg(2+)</name>
        <dbReference type="ChEBI" id="CHEBI:18420"/>
    </cofactor>
</comment>
<evidence type="ECO:0000256" key="2">
    <source>
        <dbReference type="ARBA" id="ARBA00006333"/>
    </source>
</evidence>
<comment type="caution">
    <text evidence="5">The sequence shown here is derived from an EMBL/GenBank/DDBJ whole genome shotgun (WGS) entry which is preliminary data.</text>
</comment>
<dbReference type="Proteomes" id="UP001360953">
    <property type="component" value="Unassembled WGS sequence"/>
</dbReference>
<dbReference type="GeneID" id="92033542"/>
<keyword evidence="4" id="KW-0456">Lyase</keyword>
<dbReference type="Pfam" id="PF19086">
    <property type="entry name" value="Terpene_syn_C_2"/>
    <property type="match status" value="1"/>
</dbReference>
<keyword evidence="3 4" id="KW-0460">Magnesium</keyword>
<dbReference type="Gene3D" id="1.10.600.10">
    <property type="entry name" value="Farnesyl Diphosphate Synthase"/>
    <property type="match status" value="1"/>
</dbReference>
<evidence type="ECO:0000256" key="3">
    <source>
        <dbReference type="ARBA" id="ARBA00022842"/>
    </source>
</evidence>
<dbReference type="InterPro" id="IPR008949">
    <property type="entry name" value="Isoprenoid_synthase_dom_sf"/>
</dbReference>
<reference evidence="5 6" key="1">
    <citation type="submission" date="2024-04" db="EMBL/GenBank/DDBJ databases">
        <title>Phyllosticta paracitricarpa is synonymous to the EU quarantine fungus P. citricarpa based on phylogenomic analyses.</title>
        <authorList>
            <consortium name="Lawrence Berkeley National Laboratory"/>
            <person name="Van ingen-buijs V.A."/>
            <person name="Van westerhoven A.C."/>
            <person name="Haridas S."/>
            <person name="Skiadas P."/>
            <person name="Martin F."/>
            <person name="Groenewald J.Z."/>
            <person name="Crous P.W."/>
            <person name="Seidl M.F."/>
        </authorList>
    </citation>
    <scope>NUCLEOTIDE SEQUENCE [LARGE SCALE GENOMIC DNA]</scope>
    <source>
        <strain evidence="5 6">CPC 17464</strain>
    </source>
</reference>
<dbReference type="SUPFAM" id="SSF48576">
    <property type="entry name" value="Terpenoid synthases"/>
    <property type="match status" value="1"/>
</dbReference>
<dbReference type="PANTHER" id="PTHR35201">
    <property type="entry name" value="TERPENE SYNTHASE"/>
    <property type="match status" value="1"/>
</dbReference>
<name>A0ABR1LPD2_9PEZI</name>
<comment type="similarity">
    <text evidence="2 4">Belongs to the terpene synthase family.</text>
</comment>
<organism evidence="5 6">
    <name type="scientific">Phyllosticta citribraziliensis</name>
    <dbReference type="NCBI Taxonomy" id="989973"/>
    <lineage>
        <taxon>Eukaryota</taxon>
        <taxon>Fungi</taxon>
        <taxon>Dikarya</taxon>
        <taxon>Ascomycota</taxon>
        <taxon>Pezizomycotina</taxon>
        <taxon>Dothideomycetes</taxon>
        <taxon>Dothideomycetes incertae sedis</taxon>
        <taxon>Botryosphaeriales</taxon>
        <taxon>Phyllostictaceae</taxon>
        <taxon>Phyllosticta</taxon>
    </lineage>
</organism>
<sequence>MATFDVKPSNYVFVVDSPENNATSPITSAGHGPTGPLRTTRWKADCHPRAREVCERVDRFYYNSWPFKSVDAKKKFLKTGIPRFACLSHPRATDDRIYFACSLYTLLFLIDDLLEDMSLVEGKAFNRSLVSLMRGDRQPDRTIPVEYITYDLWKEMRACDNRLTAEVLEATVGFMEAQTEQVRIEMQDFGQYLRYRDRDVGQAVMAAVGRYTIGIRLTPDEFRRVSRIDTNSARHLGVVNDICSWDKEVSKAEQSTEEGAVLCSAVKTLADVSALSPAAAKRLLWTMVGEWELQHEELHQQLIRSPEGYRDELGKYVSALEDLMSGHLHWSITTPRYGFSESSSSSSFAGM</sequence>
<evidence type="ECO:0000313" key="6">
    <source>
        <dbReference type="Proteomes" id="UP001360953"/>
    </source>
</evidence>
<protein>
    <recommendedName>
        <fullName evidence="4">Terpene synthase</fullName>
        <ecNumber evidence="4">4.2.3.-</ecNumber>
    </recommendedName>
</protein>
<dbReference type="InterPro" id="IPR034686">
    <property type="entry name" value="Terpene_cyclase-like_2"/>
</dbReference>
<accession>A0ABR1LPD2</accession>
<dbReference type="RefSeq" id="XP_066654802.1">
    <property type="nucleotide sequence ID" value="XM_066800636.1"/>
</dbReference>